<dbReference type="STRING" id="477184.KYC_12678"/>
<proteinExistence type="predicted"/>
<organism evidence="1 2">
    <name type="scientific">Achromobacter arsenitoxydans SY8</name>
    <dbReference type="NCBI Taxonomy" id="477184"/>
    <lineage>
        <taxon>Bacteria</taxon>
        <taxon>Pseudomonadati</taxon>
        <taxon>Pseudomonadota</taxon>
        <taxon>Betaproteobacteria</taxon>
        <taxon>Burkholderiales</taxon>
        <taxon>Alcaligenaceae</taxon>
        <taxon>Achromobacter</taxon>
    </lineage>
</organism>
<accession>H0F6S5</accession>
<dbReference type="EMBL" id="AGUF01000046">
    <property type="protein sequence ID" value="EHK65983.1"/>
    <property type="molecule type" value="Genomic_DNA"/>
</dbReference>
<comment type="caution">
    <text evidence="1">The sequence shown here is derived from an EMBL/GenBank/DDBJ whole genome shotgun (WGS) entry which is preliminary data.</text>
</comment>
<dbReference type="Proteomes" id="UP000003113">
    <property type="component" value="Unassembled WGS sequence"/>
</dbReference>
<sequence>MFYRCTHADGRVVLTDEIEGHSASPVPGSTWQEARDRIDMGRLSYVSGHGWYWDTYLAEQ</sequence>
<keyword evidence="2" id="KW-1185">Reference proteome</keyword>
<reference evidence="1 2" key="1">
    <citation type="journal article" date="2012" name="J. Bacteriol.">
        <title>Genome sequence of the highly efficient arsenite-oxidizing bacterium Achromobacter arsenitoxydans SY8.</title>
        <authorList>
            <person name="Li X."/>
            <person name="Hu Y."/>
            <person name="Gong J."/>
            <person name="Lin Y."/>
            <person name="Johnstone L."/>
            <person name="Rensing C."/>
            <person name="Wang G."/>
        </authorList>
    </citation>
    <scope>NUCLEOTIDE SEQUENCE [LARGE SCALE GENOMIC DNA]</scope>
    <source>
        <strain evidence="1 2">SY8</strain>
    </source>
</reference>
<evidence type="ECO:0000313" key="2">
    <source>
        <dbReference type="Proteomes" id="UP000003113"/>
    </source>
</evidence>
<protein>
    <submittedName>
        <fullName evidence="1">Uncharacterized protein</fullName>
    </submittedName>
</protein>
<gene>
    <name evidence="1" type="ORF">KYC_12678</name>
</gene>
<dbReference type="RefSeq" id="WP_008162638.1">
    <property type="nucleotide sequence ID" value="NZ_AGUF01000046.1"/>
</dbReference>
<evidence type="ECO:0000313" key="1">
    <source>
        <dbReference type="EMBL" id="EHK65983.1"/>
    </source>
</evidence>
<name>H0F6S5_9BURK</name>
<dbReference type="AlphaFoldDB" id="H0F6S5"/>